<feature type="transmembrane region" description="Helical" evidence="1">
    <location>
        <begin position="69"/>
        <end position="89"/>
    </location>
</feature>
<evidence type="ECO:0000313" key="3">
    <source>
        <dbReference type="Proteomes" id="UP001319921"/>
    </source>
</evidence>
<keyword evidence="1" id="KW-1133">Transmembrane helix</keyword>
<keyword evidence="1" id="KW-0812">Transmembrane</keyword>
<dbReference type="EMBL" id="AP025226">
    <property type="protein sequence ID" value="BDB97520.1"/>
    <property type="molecule type" value="Genomic_DNA"/>
</dbReference>
<reference evidence="2 3" key="1">
    <citation type="journal article" date="2022" name="Microbiol. Resour. Announc.">
        <title>Complete Genome Sequence of the Hyperthermophilic and Acidophilic Archaeon Saccharolobus caldissimus Strain HS-3T.</title>
        <authorList>
            <person name="Sakai H.D."/>
            <person name="Kurosawa N."/>
        </authorList>
    </citation>
    <scope>NUCLEOTIDE SEQUENCE [LARGE SCALE GENOMIC DNA]</scope>
    <source>
        <strain evidence="2 3">JCM32116</strain>
    </source>
</reference>
<feature type="transmembrane region" description="Helical" evidence="1">
    <location>
        <begin position="148"/>
        <end position="170"/>
    </location>
</feature>
<feature type="transmembrane region" description="Helical" evidence="1">
    <location>
        <begin position="241"/>
        <end position="274"/>
    </location>
</feature>
<keyword evidence="1" id="KW-0472">Membrane</keyword>
<feature type="transmembrane region" description="Helical" evidence="1">
    <location>
        <begin position="45"/>
        <end position="64"/>
    </location>
</feature>
<feature type="transmembrane region" description="Helical" evidence="1">
    <location>
        <begin position="693"/>
        <end position="710"/>
    </location>
</feature>
<feature type="transmembrane region" description="Helical" evidence="1">
    <location>
        <begin position="326"/>
        <end position="349"/>
    </location>
</feature>
<accession>A0AAQ4CNY9</accession>
<feature type="transmembrane region" description="Helical" evidence="1">
    <location>
        <begin position="298"/>
        <end position="319"/>
    </location>
</feature>
<protein>
    <submittedName>
        <fullName evidence="2">Uncharacterized protein</fullName>
    </submittedName>
</protein>
<sequence length="715" mass="81446">MDKRLITIILIISNIIAILELPLSYPFMSFILFSSSLSMIYEAQLSLIFTTLIALLISFFIKLISLQKIIVISILMLISLIAGKNKWIYSLLLSLSPALILGDSYYLLLILVLLIPLLSKIGEIRAIILSGIIYLITSGILFTLHQQFFVRLSTASYYYLLLGVIGVIIENKRINPITAKKFLIYFSFIPASLAAIMLGIPKNSQLLYWSINSFYFTHLYLPWILGLGYNINQHLLSEWIFAYVLILLLKNTLIVSQVFLGIFTFLAGFISYYVFKKLDLKYPLLLALLYQFNVFDPIINYSISIFSYSFLPLVILFAYNNKRILYSILTFITAASLPIFLSSIIVPFIYRKYVLPVYALGVNAFWLIPYLFFGITHLSLHQIPELYVLLAMLFISFISLLYYLEFKRNDVIYIIFISFILLLLGINVSPLILIYSLLLVGSIKNMDIILKSVIIALVLLSTLSFSYGLIIRYNNIAYYNYYSDISKPGLYGFGINTNINYLNLSVGGIPFNSVNYSTKYFIINNVIMENELYYGFPVPVIPNYTPQLKLLYAYTNSGAIDLVYSKFDQLIGIIWYTNGPSKLTMVFPYEVESVSGINATINNNTITIFSDKPLVIIGGNITVNGKPIFSSYYKPKITTTIGIGEVSEEIEANTSIYLIITQPVSINGKEYNKSIVLPPGEYTIIISDLRLEYISYISIMLTLISLILLFRRFRL</sequence>
<gene>
    <name evidence="2" type="ORF">SACC_05370</name>
</gene>
<feature type="transmembrane region" description="Helical" evidence="1">
    <location>
        <begin position="95"/>
        <end position="117"/>
    </location>
</feature>
<proteinExistence type="predicted"/>
<feature type="transmembrane region" description="Helical" evidence="1">
    <location>
        <begin position="206"/>
        <end position="229"/>
    </location>
</feature>
<organism evidence="2 3">
    <name type="scientific">Saccharolobus caldissimus</name>
    <dbReference type="NCBI Taxonomy" id="1702097"/>
    <lineage>
        <taxon>Archaea</taxon>
        <taxon>Thermoproteota</taxon>
        <taxon>Thermoprotei</taxon>
        <taxon>Sulfolobales</taxon>
        <taxon>Sulfolobaceae</taxon>
        <taxon>Saccharolobus</taxon>
    </lineage>
</organism>
<feature type="transmembrane region" description="Helical" evidence="1">
    <location>
        <begin position="5"/>
        <end position="25"/>
    </location>
</feature>
<dbReference type="GeneID" id="68865267"/>
<name>A0AAQ4CNY9_9CREN</name>
<feature type="transmembrane region" description="Helical" evidence="1">
    <location>
        <begin position="124"/>
        <end position="142"/>
    </location>
</feature>
<feature type="transmembrane region" description="Helical" evidence="1">
    <location>
        <begin position="448"/>
        <end position="470"/>
    </location>
</feature>
<dbReference type="KEGG" id="scas:SACC_05370"/>
<dbReference type="AlphaFoldDB" id="A0AAQ4CNY9"/>
<feature type="transmembrane region" description="Helical" evidence="1">
    <location>
        <begin position="386"/>
        <end position="405"/>
    </location>
</feature>
<evidence type="ECO:0000256" key="1">
    <source>
        <dbReference type="SAM" id="Phobius"/>
    </source>
</evidence>
<feature type="transmembrane region" description="Helical" evidence="1">
    <location>
        <begin position="411"/>
        <end position="441"/>
    </location>
</feature>
<feature type="transmembrane region" description="Helical" evidence="1">
    <location>
        <begin position="355"/>
        <end position="374"/>
    </location>
</feature>
<dbReference type="Proteomes" id="UP001319921">
    <property type="component" value="Chromosome"/>
</dbReference>
<evidence type="ECO:0000313" key="2">
    <source>
        <dbReference type="EMBL" id="BDB97520.1"/>
    </source>
</evidence>
<feature type="transmembrane region" description="Helical" evidence="1">
    <location>
        <begin position="182"/>
        <end position="200"/>
    </location>
</feature>
<dbReference type="RefSeq" id="WP_229571509.1">
    <property type="nucleotide sequence ID" value="NZ_AP025226.1"/>
</dbReference>
<keyword evidence="3" id="KW-1185">Reference proteome</keyword>